<reference evidence="7 8" key="1">
    <citation type="submission" date="2019-08" db="EMBL/GenBank/DDBJ databases">
        <title>In-depth cultivation of the pig gut microbiome towards novel bacterial diversity and tailored functional studies.</title>
        <authorList>
            <person name="Wylensek D."/>
            <person name="Hitch T.C.A."/>
            <person name="Clavel T."/>
        </authorList>
    </citation>
    <scope>NUCLEOTIDE SEQUENCE [LARGE SCALE GENOMIC DNA]</scope>
    <source>
        <strain evidence="7 8">RF-744-FAT-4</strain>
    </source>
</reference>
<proteinExistence type="inferred from homology"/>
<dbReference type="InterPro" id="IPR050090">
    <property type="entry name" value="Tyrosine_recombinase_XerCD"/>
</dbReference>
<dbReference type="CDD" id="cd01189">
    <property type="entry name" value="INT_ICEBs1_C_like"/>
    <property type="match status" value="1"/>
</dbReference>
<sequence length="359" mass="41822">MRRTKTKREKETGLIERKKVIGVDPMTGKKIYHSFYGRGRRAEEQIDEKYKAFMLNQELIAESNETLAAVCEHWMENCKRPVVSDLTYTQTYEYSLKIITRYFEDQPIAKVKQADIQKFFVANRGRNKWAIDKLYYILKNTFDYAIQNDLIVKTPFIDIRKYGKPPKQKQAYDEEAYFKCIAFAKMHPDGLGPFIILKSGLRRGELCALRWSDIDLPNKIINVRRAVTFKDGSMIITQGKTRNAVRQIPIDTETADFLAATERKSPCVVGHGQSDHTDPKNYARRDYHRFITDFSNETGYPVLSLHELRHTYGTMLYRFHTPLEAIAKVMGHSSLELTRKIYVHDTVDDLKSRIIFPTI</sequence>
<comment type="function">
    <text evidence="1">Site-specific tyrosine recombinase, which acts by catalyzing the cutting and rejoining of the recombining DNA molecules.</text>
</comment>
<evidence type="ECO:0000256" key="5">
    <source>
        <dbReference type="ARBA" id="ARBA00023172"/>
    </source>
</evidence>
<dbReference type="EMBL" id="VUMO01000001">
    <property type="protein sequence ID" value="MSS18828.1"/>
    <property type="molecule type" value="Genomic_DNA"/>
</dbReference>
<keyword evidence="5" id="KW-0233">DNA recombination</keyword>
<dbReference type="InterPro" id="IPR013762">
    <property type="entry name" value="Integrase-like_cat_sf"/>
</dbReference>
<dbReference type="RefSeq" id="WP_154575236.1">
    <property type="nucleotide sequence ID" value="NZ_VUMO01000001.1"/>
</dbReference>
<comment type="similarity">
    <text evidence="2">Belongs to the 'phage' integrase family.</text>
</comment>
<evidence type="ECO:0000313" key="8">
    <source>
        <dbReference type="Proteomes" id="UP000461754"/>
    </source>
</evidence>
<dbReference type="InterPro" id="IPR002104">
    <property type="entry name" value="Integrase_catalytic"/>
</dbReference>
<dbReference type="GO" id="GO:0006310">
    <property type="term" value="P:DNA recombination"/>
    <property type="evidence" value="ECO:0007669"/>
    <property type="project" value="UniProtKB-KW"/>
</dbReference>
<dbReference type="Gene3D" id="1.10.150.130">
    <property type="match status" value="1"/>
</dbReference>
<dbReference type="PANTHER" id="PTHR30349">
    <property type="entry name" value="PHAGE INTEGRASE-RELATED"/>
    <property type="match status" value="1"/>
</dbReference>
<evidence type="ECO:0000259" key="6">
    <source>
        <dbReference type="PROSITE" id="PS51898"/>
    </source>
</evidence>
<evidence type="ECO:0000313" key="7">
    <source>
        <dbReference type="EMBL" id="MSS18828.1"/>
    </source>
</evidence>
<dbReference type="InterPro" id="IPR004107">
    <property type="entry name" value="Integrase_SAM-like_N"/>
</dbReference>
<dbReference type="Gene3D" id="1.10.443.10">
    <property type="entry name" value="Intergrase catalytic core"/>
    <property type="match status" value="1"/>
</dbReference>
<dbReference type="InterPro" id="IPR010998">
    <property type="entry name" value="Integrase_recombinase_N"/>
</dbReference>
<dbReference type="GO" id="GO:0003677">
    <property type="term" value="F:DNA binding"/>
    <property type="evidence" value="ECO:0007669"/>
    <property type="project" value="UniProtKB-KW"/>
</dbReference>
<dbReference type="SUPFAM" id="SSF56349">
    <property type="entry name" value="DNA breaking-rejoining enzymes"/>
    <property type="match status" value="1"/>
</dbReference>
<evidence type="ECO:0000256" key="3">
    <source>
        <dbReference type="ARBA" id="ARBA00022908"/>
    </source>
</evidence>
<protein>
    <submittedName>
        <fullName evidence="7">Site-specific integrase</fullName>
    </submittedName>
</protein>
<dbReference type="AlphaFoldDB" id="A0A7X2NDY2"/>
<organism evidence="7 8">
    <name type="scientific">Pseudoramibacter porci</name>
    <dbReference type="NCBI Taxonomy" id="2606631"/>
    <lineage>
        <taxon>Bacteria</taxon>
        <taxon>Bacillati</taxon>
        <taxon>Bacillota</taxon>
        <taxon>Clostridia</taxon>
        <taxon>Eubacteriales</taxon>
        <taxon>Eubacteriaceae</taxon>
        <taxon>Pseudoramibacter</taxon>
    </lineage>
</organism>
<keyword evidence="8" id="KW-1185">Reference proteome</keyword>
<comment type="caution">
    <text evidence="7">The sequence shown here is derived from an EMBL/GenBank/DDBJ whole genome shotgun (WGS) entry which is preliminary data.</text>
</comment>
<keyword evidence="4" id="KW-0238">DNA-binding</keyword>
<dbReference type="PANTHER" id="PTHR30349:SF64">
    <property type="entry name" value="PROPHAGE INTEGRASE INTD-RELATED"/>
    <property type="match status" value="1"/>
</dbReference>
<dbReference type="Pfam" id="PF00589">
    <property type="entry name" value="Phage_integrase"/>
    <property type="match status" value="1"/>
</dbReference>
<dbReference type="Proteomes" id="UP000461754">
    <property type="component" value="Unassembled WGS sequence"/>
</dbReference>
<evidence type="ECO:0000256" key="4">
    <source>
        <dbReference type="ARBA" id="ARBA00023125"/>
    </source>
</evidence>
<gene>
    <name evidence="7" type="ORF">FYJ52_00120</name>
</gene>
<dbReference type="PROSITE" id="PS51898">
    <property type="entry name" value="TYR_RECOMBINASE"/>
    <property type="match status" value="1"/>
</dbReference>
<name>A0A7X2NDY2_9FIRM</name>
<keyword evidence="3" id="KW-0229">DNA integration</keyword>
<dbReference type="Pfam" id="PF14659">
    <property type="entry name" value="Phage_int_SAM_3"/>
    <property type="match status" value="1"/>
</dbReference>
<evidence type="ECO:0000256" key="1">
    <source>
        <dbReference type="ARBA" id="ARBA00003283"/>
    </source>
</evidence>
<dbReference type="GO" id="GO:0015074">
    <property type="term" value="P:DNA integration"/>
    <property type="evidence" value="ECO:0007669"/>
    <property type="project" value="UniProtKB-KW"/>
</dbReference>
<feature type="domain" description="Tyr recombinase" evidence="6">
    <location>
        <begin position="167"/>
        <end position="355"/>
    </location>
</feature>
<accession>A0A7X2NDY2</accession>
<dbReference type="InterPro" id="IPR011010">
    <property type="entry name" value="DNA_brk_join_enz"/>
</dbReference>
<evidence type="ECO:0000256" key="2">
    <source>
        <dbReference type="ARBA" id="ARBA00008857"/>
    </source>
</evidence>